<dbReference type="EMBL" id="FUWX01000008">
    <property type="protein sequence ID" value="SJZ65182.1"/>
    <property type="molecule type" value="Genomic_DNA"/>
</dbReference>
<sequence length="68" mass="7608">MKRTILKTILLFSMGALFFACEGKKEEPKLEAGSYNIENHQLDLKATPEGETAPEEGVLPLENKEETK</sequence>
<evidence type="ECO:0000313" key="3">
    <source>
        <dbReference type="Proteomes" id="UP000191153"/>
    </source>
</evidence>
<evidence type="ECO:0000313" key="2">
    <source>
        <dbReference type="EMBL" id="SJZ65182.1"/>
    </source>
</evidence>
<dbReference type="RefSeq" id="WP_078693673.1">
    <property type="nucleotide sequence ID" value="NZ_FUWX01000008.1"/>
</dbReference>
<accession>A0A1T4ME13</accession>
<dbReference type="STRING" id="180163.SAMN02745174_01178"/>
<reference evidence="2 3" key="1">
    <citation type="submission" date="2017-02" db="EMBL/GenBank/DDBJ databases">
        <authorList>
            <person name="Peterson S.W."/>
        </authorList>
    </citation>
    <scope>NUCLEOTIDE SEQUENCE [LARGE SCALE GENOMIC DNA]</scope>
    <source>
        <strain evidence="2 3">ATCC 700028</strain>
    </source>
</reference>
<protein>
    <submittedName>
        <fullName evidence="2">Uncharacterized protein</fullName>
    </submittedName>
</protein>
<dbReference type="AlphaFoldDB" id="A0A1T4ME13"/>
<gene>
    <name evidence="2" type="ORF">SAMN02745174_01178</name>
</gene>
<dbReference type="Proteomes" id="UP000191153">
    <property type="component" value="Unassembled WGS sequence"/>
</dbReference>
<proteinExistence type="predicted"/>
<name>A0A1T4ME13_9FUSO</name>
<organism evidence="2 3">
    <name type="scientific">Cetobacterium ceti</name>
    <dbReference type="NCBI Taxonomy" id="180163"/>
    <lineage>
        <taxon>Bacteria</taxon>
        <taxon>Fusobacteriati</taxon>
        <taxon>Fusobacteriota</taxon>
        <taxon>Fusobacteriia</taxon>
        <taxon>Fusobacteriales</taxon>
        <taxon>Fusobacteriaceae</taxon>
        <taxon>Cetobacterium</taxon>
    </lineage>
</organism>
<dbReference type="PROSITE" id="PS51257">
    <property type="entry name" value="PROKAR_LIPOPROTEIN"/>
    <property type="match status" value="1"/>
</dbReference>
<evidence type="ECO:0000256" key="1">
    <source>
        <dbReference type="SAM" id="MobiDB-lite"/>
    </source>
</evidence>
<feature type="region of interest" description="Disordered" evidence="1">
    <location>
        <begin position="45"/>
        <end position="68"/>
    </location>
</feature>
<keyword evidence="3" id="KW-1185">Reference proteome</keyword>